<dbReference type="PANTHER" id="PTHR30480:SF13">
    <property type="entry name" value="BETA-HEXOSAMINIDASE"/>
    <property type="match status" value="1"/>
</dbReference>
<keyword evidence="5" id="KW-0326">Glycosidase</keyword>
<dbReference type="Gene3D" id="3.20.20.300">
    <property type="entry name" value="Glycoside hydrolase, family 3, N-terminal domain"/>
    <property type="match status" value="1"/>
</dbReference>
<dbReference type="EC" id="3.2.1.52" evidence="3"/>
<organism evidence="8 9">
    <name type="scientific">Candidatus Raymondbacteria bacterium RIFOXYD12_FULL_49_13</name>
    <dbReference type="NCBI Taxonomy" id="1817890"/>
    <lineage>
        <taxon>Bacteria</taxon>
        <taxon>Raymondiibacteriota</taxon>
    </lineage>
</organism>
<feature type="signal peptide" evidence="6">
    <location>
        <begin position="1"/>
        <end position="19"/>
    </location>
</feature>
<keyword evidence="4" id="KW-0378">Hydrolase</keyword>
<dbReference type="GO" id="GO:0009254">
    <property type="term" value="P:peptidoglycan turnover"/>
    <property type="evidence" value="ECO:0007669"/>
    <property type="project" value="TreeGrafter"/>
</dbReference>
<feature type="chain" id="PRO_5009528615" description="beta-N-acetylhexosaminidase" evidence="6">
    <location>
        <begin position="20"/>
        <end position="367"/>
    </location>
</feature>
<keyword evidence="6" id="KW-0732">Signal</keyword>
<evidence type="ECO:0000259" key="7">
    <source>
        <dbReference type="Pfam" id="PF00933"/>
    </source>
</evidence>
<dbReference type="Proteomes" id="UP000179243">
    <property type="component" value="Unassembled WGS sequence"/>
</dbReference>
<sequence>MVRLPVVLFCMLCAWRIVAASAIDSLMAALSDREKIGQMILVYHSPYEFLREYNVGGVLIMSSMLKDPGALAREIKAAQERMPIGLLVTIDQEGGKVNRLSHLADRIPASSARELAAMSLDSIEQQAAAIALQLKALQVNVNLAPVLDPSRNWKGEETFMSVRERSFGRGYKDILPPARAFVRGFSRHGIMCIAKHFPGYDVYTNSDEAIAVSGADSTAVYEHIKIFDAAIGDLGGILMSSIHFSAFSKKPAVFSEKMVGLARRICGDKLVVTDDLWGTALRSFVSQGKNLGSAHYPDADFAQLVSMAFWAGNDLLMITYPEKVRIIQQTLLRLVTQDPLARQRMDESVRRVLIAKQTLGLLVSPHQ</sequence>
<dbReference type="EMBL" id="MFYX01000074">
    <property type="protein sequence ID" value="OGK04293.1"/>
    <property type="molecule type" value="Genomic_DNA"/>
</dbReference>
<dbReference type="InterPro" id="IPR017853">
    <property type="entry name" value="GH"/>
</dbReference>
<evidence type="ECO:0000313" key="8">
    <source>
        <dbReference type="EMBL" id="OGK04293.1"/>
    </source>
</evidence>
<dbReference type="InterPro" id="IPR050226">
    <property type="entry name" value="NagZ_Beta-hexosaminidase"/>
</dbReference>
<evidence type="ECO:0000313" key="9">
    <source>
        <dbReference type="Proteomes" id="UP000179243"/>
    </source>
</evidence>
<dbReference type="AlphaFoldDB" id="A0A1F7FCD0"/>
<dbReference type="PANTHER" id="PTHR30480">
    <property type="entry name" value="BETA-HEXOSAMINIDASE-RELATED"/>
    <property type="match status" value="1"/>
</dbReference>
<evidence type="ECO:0000256" key="1">
    <source>
        <dbReference type="ARBA" id="ARBA00001231"/>
    </source>
</evidence>
<protein>
    <recommendedName>
        <fullName evidence="3">beta-N-acetylhexosaminidase</fullName>
        <ecNumber evidence="3">3.2.1.52</ecNumber>
    </recommendedName>
</protein>
<comment type="catalytic activity">
    <reaction evidence="1">
        <text>Hydrolysis of terminal non-reducing N-acetyl-D-hexosamine residues in N-acetyl-beta-D-hexosaminides.</text>
        <dbReference type="EC" id="3.2.1.52"/>
    </reaction>
</comment>
<comment type="caution">
    <text evidence="8">The sequence shown here is derived from an EMBL/GenBank/DDBJ whole genome shotgun (WGS) entry which is preliminary data.</text>
</comment>
<feature type="domain" description="Glycoside hydrolase family 3 N-terminal" evidence="7">
    <location>
        <begin position="33"/>
        <end position="353"/>
    </location>
</feature>
<evidence type="ECO:0000256" key="6">
    <source>
        <dbReference type="SAM" id="SignalP"/>
    </source>
</evidence>
<dbReference type="SUPFAM" id="SSF51445">
    <property type="entry name" value="(Trans)glycosidases"/>
    <property type="match status" value="1"/>
</dbReference>
<gene>
    <name evidence="8" type="ORF">A2519_18210</name>
</gene>
<name>A0A1F7FCD0_UNCRA</name>
<evidence type="ECO:0000256" key="5">
    <source>
        <dbReference type="ARBA" id="ARBA00023295"/>
    </source>
</evidence>
<comment type="similarity">
    <text evidence="2">Belongs to the glycosyl hydrolase 3 family.</text>
</comment>
<dbReference type="Pfam" id="PF00933">
    <property type="entry name" value="Glyco_hydro_3"/>
    <property type="match status" value="1"/>
</dbReference>
<reference evidence="8 9" key="1">
    <citation type="journal article" date="2016" name="Nat. Commun.">
        <title>Thousands of microbial genomes shed light on interconnected biogeochemical processes in an aquifer system.</title>
        <authorList>
            <person name="Anantharaman K."/>
            <person name="Brown C.T."/>
            <person name="Hug L.A."/>
            <person name="Sharon I."/>
            <person name="Castelle C.J."/>
            <person name="Probst A.J."/>
            <person name="Thomas B.C."/>
            <person name="Singh A."/>
            <person name="Wilkins M.J."/>
            <person name="Karaoz U."/>
            <person name="Brodie E.L."/>
            <person name="Williams K.H."/>
            <person name="Hubbard S.S."/>
            <person name="Banfield J.F."/>
        </authorList>
    </citation>
    <scope>NUCLEOTIDE SEQUENCE [LARGE SCALE GENOMIC DNA]</scope>
</reference>
<dbReference type="GO" id="GO:0005975">
    <property type="term" value="P:carbohydrate metabolic process"/>
    <property type="evidence" value="ECO:0007669"/>
    <property type="project" value="InterPro"/>
</dbReference>
<dbReference type="InterPro" id="IPR001764">
    <property type="entry name" value="Glyco_hydro_3_N"/>
</dbReference>
<evidence type="ECO:0000256" key="4">
    <source>
        <dbReference type="ARBA" id="ARBA00022801"/>
    </source>
</evidence>
<accession>A0A1F7FCD0</accession>
<evidence type="ECO:0000256" key="3">
    <source>
        <dbReference type="ARBA" id="ARBA00012663"/>
    </source>
</evidence>
<dbReference type="GO" id="GO:0004563">
    <property type="term" value="F:beta-N-acetylhexosaminidase activity"/>
    <property type="evidence" value="ECO:0007669"/>
    <property type="project" value="UniProtKB-EC"/>
</dbReference>
<evidence type="ECO:0000256" key="2">
    <source>
        <dbReference type="ARBA" id="ARBA00005336"/>
    </source>
</evidence>
<dbReference type="InterPro" id="IPR036962">
    <property type="entry name" value="Glyco_hydro_3_N_sf"/>
</dbReference>
<proteinExistence type="inferred from homology"/>